<sequence length="159" mass="17740">MSHQLFITSKGTFVLIFNGGQGIHDEISDYIGLPGFQNQRNTAAANNGTMKLNLGLDELDDLFSLRGHLESLTAYFTQAPPAIMNGNEASTSQALLRSIQDPMWSKGNQIPVMVATKRLREYLQPQWSAKGFKYEPISPVKSELYELSEEEVGAFFHPM</sequence>
<keyword evidence="2" id="KW-1185">Reference proteome</keyword>
<gene>
    <name evidence="1" type="ORF">MCOR_8333</name>
</gene>
<dbReference type="EMBL" id="CACVKT020001516">
    <property type="protein sequence ID" value="CAC5368958.1"/>
    <property type="molecule type" value="Genomic_DNA"/>
</dbReference>
<dbReference type="OrthoDB" id="10358909at2759"/>
<protein>
    <submittedName>
        <fullName evidence="1">Uncharacterized protein</fullName>
    </submittedName>
</protein>
<evidence type="ECO:0000313" key="1">
    <source>
        <dbReference type="EMBL" id="CAC5368958.1"/>
    </source>
</evidence>
<evidence type="ECO:0000313" key="2">
    <source>
        <dbReference type="Proteomes" id="UP000507470"/>
    </source>
</evidence>
<dbReference type="Proteomes" id="UP000507470">
    <property type="component" value="Unassembled WGS sequence"/>
</dbReference>
<reference evidence="1 2" key="1">
    <citation type="submission" date="2020-06" db="EMBL/GenBank/DDBJ databases">
        <authorList>
            <person name="Li R."/>
            <person name="Bekaert M."/>
        </authorList>
    </citation>
    <scope>NUCLEOTIDE SEQUENCE [LARGE SCALE GENOMIC DNA]</scope>
    <source>
        <strain evidence="2">wild</strain>
    </source>
</reference>
<proteinExistence type="predicted"/>
<name>A0A6J8AMD2_MYTCO</name>
<organism evidence="1 2">
    <name type="scientific">Mytilus coruscus</name>
    <name type="common">Sea mussel</name>
    <dbReference type="NCBI Taxonomy" id="42192"/>
    <lineage>
        <taxon>Eukaryota</taxon>
        <taxon>Metazoa</taxon>
        <taxon>Spiralia</taxon>
        <taxon>Lophotrochozoa</taxon>
        <taxon>Mollusca</taxon>
        <taxon>Bivalvia</taxon>
        <taxon>Autobranchia</taxon>
        <taxon>Pteriomorphia</taxon>
        <taxon>Mytilida</taxon>
        <taxon>Mytiloidea</taxon>
        <taxon>Mytilidae</taxon>
        <taxon>Mytilinae</taxon>
        <taxon>Mytilus</taxon>
    </lineage>
</organism>
<dbReference type="AlphaFoldDB" id="A0A6J8AMD2"/>
<accession>A0A6J8AMD2</accession>